<dbReference type="SUPFAM" id="SSF81901">
    <property type="entry name" value="HCP-like"/>
    <property type="match status" value="2"/>
</dbReference>
<keyword evidence="1" id="KW-0732">Signal</keyword>
<dbReference type="InterPro" id="IPR050767">
    <property type="entry name" value="Sel1_AlgK"/>
</dbReference>
<dbReference type="Pfam" id="PF08238">
    <property type="entry name" value="Sel1"/>
    <property type="match status" value="5"/>
</dbReference>
<keyword evidence="3" id="KW-1185">Reference proteome</keyword>
<evidence type="ECO:0000313" key="2">
    <source>
        <dbReference type="EMBL" id="MBD8067068.1"/>
    </source>
</evidence>
<dbReference type="AlphaFoldDB" id="A0A927IUP3"/>
<accession>A0A927IUP3</accession>
<evidence type="ECO:0000256" key="1">
    <source>
        <dbReference type="SAM" id="SignalP"/>
    </source>
</evidence>
<dbReference type="Proteomes" id="UP000654108">
    <property type="component" value="Unassembled WGS sequence"/>
</dbReference>
<sequence>MRRLHGAAVLVVLWALPAAAAETATEACNRLTASPYAMESAETGVPFDQLDAPKAIAACEAALVAQPGDATLRYQLGRAYDAAGDAAKAIAAYEAAGTPLAEYSLGALYEGGYGVEVDAAKAFSHYRKAAEAPLGIAREALGRMYEKGLGTKVDHGMAARLYQEAMDLGFAPASGALGYLYENGWGVEKDEVKALALYRTAADAGEAFAIHNTAVYHAEGRGGLGVDMAQAVALYEKAAALGWEPAMLNLGLVYGQGSGVDRDAAMAEAKFRQVIELDGALRAEAENALAWMLAADGERLGEAETLARAAVAASPEEANYLDTLAWVLHRSGQQEEALDLATKAVALDAKPAYREHLEAIKSGR</sequence>
<feature type="signal peptide" evidence="1">
    <location>
        <begin position="1"/>
        <end position="20"/>
    </location>
</feature>
<evidence type="ECO:0000313" key="3">
    <source>
        <dbReference type="Proteomes" id="UP000654108"/>
    </source>
</evidence>
<comment type="caution">
    <text evidence="2">The sequence shown here is derived from an EMBL/GenBank/DDBJ whole genome shotgun (WGS) entry which is preliminary data.</text>
</comment>
<dbReference type="InterPro" id="IPR011990">
    <property type="entry name" value="TPR-like_helical_dom_sf"/>
</dbReference>
<protein>
    <submittedName>
        <fullName evidence="2">SEL1-like repeat protein</fullName>
    </submittedName>
</protein>
<feature type="chain" id="PRO_5037049495" evidence="1">
    <location>
        <begin position="21"/>
        <end position="364"/>
    </location>
</feature>
<organism evidence="2 3">
    <name type="scientific">Devosia oryzisoli</name>
    <dbReference type="NCBI Taxonomy" id="2774138"/>
    <lineage>
        <taxon>Bacteria</taxon>
        <taxon>Pseudomonadati</taxon>
        <taxon>Pseudomonadota</taxon>
        <taxon>Alphaproteobacteria</taxon>
        <taxon>Hyphomicrobiales</taxon>
        <taxon>Devosiaceae</taxon>
        <taxon>Devosia</taxon>
    </lineage>
</organism>
<dbReference type="PANTHER" id="PTHR11102">
    <property type="entry name" value="SEL-1-LIKE PROTEIN"/>
    <property type="match status" value="1"/>
</dbReference>
<dbReference type="InterPro" id="IPR006597">
    <property type="entry name" value="Sel1-like"/>
</dbReference>
<reference evidence="2" key="1">
    <citation type="submission" date="2020-09" db="EMBL/GenBank/DDBJ databases">
        <title>Genome seq and assembly of Devosia sp.</title>
        <authorList>
            <person name="Chhetri G."/>
        </authorList>
    </citation>
    <scope>NUCLEOTIDE SEQUENCE</scope>
    <source>
        <strain evidence="2">PTR5</strain>
    </source>
</reference>
<gene>
    <name evidence="2" type="ORF">IC608_16480</name>
</gene>
<dbReference type="SMART" id="SM00671">
    <property type="entry name" value="SEL1"/>
    <property type="match status" value="5"/>
</dbReference>
<dbReference type="PANTHER" id="PTHR11102:SF160">
    <property type="entry name" value="ERAD-ASSOCIATED E3 UBIQUITIN-PROTEIN LIGASE COMPONENT HRD3"/>
    <property type="match status" value="1"/>
</dbReference>
<dbReference type="Gene3D" id="1.25.40.10">
    <property type="entry name" value="Tetratricopeptide repeat domain"/>
    <property type="match status" value="3"/>
</dbReference>
<dbReference type="EMBL" id="JACYFU010000005">
    <property type="protein sequence ID" value="MBD8067068.1"/>
    <property type="molecule type" value="Genomic_DNA"/>
</dbReference>
<proteinExistence type="predicted"/>
<name>A0A927IUP3_9HYPH</name>
<dbReference type="RefSeq" id="WP_191777823.1">
    <property type="nucleotide sequence ID" value="NZ_JACYFU010000005.1"/>
</dbReference>